<dbReference type="HAMAP" id="MF_01615">
    <property type="entry name" value="PdxT"/>
    <property type="match status" value="1"/>
</dbReference>
<evidence type="ECO:0000256" key="6">
    <source>
        <dbReference type="ARBA" id="ARBA00047992"/>
    </source>
</evidence>
<dbReference type="NCBIfam" id="TIGR03800">
    <property type="entry name" value="PLP_synth_Pdx2"/>
    <property type="match status" value="1"/>
</dbReference>
<dbReference type="AlphaFoldDB" id="A0A371AST5"/>
<dbReference type="PIRSF" id="PIRSF005639">
    <property type="entry name" value="Glut_amidoT_SNO"/>
    <property type="match status" value="1"/>
</dbReference>
<dbReference type="PROSITE" id="PS51130">
    <property type="entry name" value="PDXT_SNO_2"/>
    <property type="match status" value="1"/>
</dbReference>
<dbReference type="PANTHER" id="PTHR31559">
    <property type="entry name" value="PYRIDOXAL 5'-PHOSPHATE SYNTHASE SUBUNIT SNO"/>
    <property type="match status" value="1"/>
</dbReference>
<dbReference type="PANTHER" id="PTHR31559:SF0">
    <property type="entry name" value="PYRIDOXAL 5'-PHOSPHATE SYNTHASE SUBUNIT SNO1-RELATED"/>
    <property type="match status" value="1"/>
</dbReference>
<feature type="active site" description="Charge relay system" evidence="10 11">
    <location>
        <position position="171"/>
    </location>
</feature>
<evidence type="ECO:0000256" key="3">
    <source>
        <dbReference type="ARBA" id="ARBA00022898"/>
    </source>
</evidence>
<comment type="function">
    <text evidence="8 10">Catalyzes the hydrolysis of glutamine to glutamate and ammonia as part of the biosynthesis of pyridoxal 5'-phosphate. The resulting ammonia molecule is channeled to the active site of PdxS.</text>
</comment>
<feature type="binding site" evidence="10 12">
    <location>
        <position position="106"/>
    </location>
    <ligand>
        <name>L-glutamine</name>
        <dbReference type="ChEBI" id="CHEBI:58359"/>
    </ligand>
</feature>
<dbReference type="EC" id="3.5.1.2" evidence="10"/>
<evidence type="ECO:0000313" key="14">
    <source>
        <dbReference type="Proteomes" id="UP000255036"/>
    </source>
</evidence>
<dbReference type="GO" id="GO:0005829">
    <property type="term" value="C:cytosol"/>
    <property type="evidence" value="ECO:0007669"/>
    <property type="project" value="TreeGrafter"/>
</dbReference>
<organism evidence="13 14">
    <name type="scientific">Anaerosacchariphilus polymeriproducens</name>
    <dbReference type="NCBI Taxonomy" id="1812858"/>
    <lineage>
        <taxon>Bacteria</taxon>
        <taxon>Bacillati</taxon>
        <taxon>Bacillota</taxon>
        <taxon>Clostridia</taxon>
        <taxon>Lachnospirales</taxon>
        <taxon>Lachnospiraceae</taxon>
        <taxon>Anaerosacchariphilus</taxon>
    </lineage>
</organism>
<comment type="pathway">
    <text evidence="10">Cofactor biosynthesis; pyridoxal 5'-phosphate biosynthesis.</text>
</comment>
<dbReference type="GO" id="GO:0036381">
    <property type="term" value="F:pyridoxal 5'-phosphate synthase (glutamine hydrolysing) activity"/>
    <property type="evidence" value="ECO:0007669"/>
    <property type="project" value="UniProtKB-UniRule"/>
</dbReference>
<comment type="subunit">
    <text evidence="9 10">In the presence of PdxS, forms a dodecamer of heterodimers. Only shows activity in the heterodimer.</text>
</comment>
<dbReference type="CDD" id="cd01749">
    <property type="entry name" value="GATase1_PB"/>
    <property type="match status" value="1"/>
</dbReference>
<dbReference type="InterPro" id="IPR002161">
    <property type="entry name" value="PdxT/SNO"/>
</dbReference>
<evidence type="ECO:0000256" key="1">
    <source>
        <dbReference type="ARBA" id="ARBA00008345"/>
    </source>
</evidence>
<name>A0A371AST5_9FIRM</name>
<keyword evidence="3 10" id="KW-0663">Pyridoxal phosphate</keyword>
<evidence type="ECO:0000313" key="13">
    <source>
        <dbReference type="EMBL" id="RDU22633.1"/>
    </source>
</evidence>
<dbReference type="Proteomes" id="UP000255036">
    <property type="component" value="Unassembled WGS sequence"/>
</dbReference>
<evidence type="ECO:0000256" key="4">
    <source>
        <dbReference type="ARBA" id="ARBA00022962"/>
    </source>
</evidence>
<keyword evidence="2 10" id="KW-0378">Hydrolase</keyword>
<feature type="active site" description="Charge relay system" evidence="10 11">
    <location>
        <position position="169"/>
    </location>
</feature>
<accession>A0A371AST5</accession>
<comment type="catalytic activity">
    <reaction evidence="7 10">
        <text>L-glutamine + H2O = L-glutamate + NH4(+)</text>
        <dbReference type="Rhea" id="RHEA:15889"/>
        <dbReference type="ChEBI" id="CHEBI:15377"/>
        <dbReference type="ChEBI" id="CHEBI:28938"/>
        <dbReference type="ChEBI" id="CHEBI:29985"/>
        <dbReference type="ChEBI" id="CHEBI:58359"/>
        <dbReference type="EC" id="3.5.1.2"/>
    </reaction>
</comment>
<feature type="binding site" evidence="10 12">
    <location>
        <begin position="133"/>
        <end position="134"/>
    </location>
    <ligand>
        <name>L-glutamine</name>
        <dbReference type="ChEBI" id="CHEBI:58359"/>
    </ligand>
</feature>
<dbReference type="GO" id="GO:0006543">
    <property type="term" value="P:L-glutamine catabolic process"/>
    <property type="evidence" value="ECO:0007669"/>
    <property type="project" value="UniProtKB-UniRule"/>
</dbReference>
<dbReference type="OrthoDB" id="9810320at2"/>
<dbReference type="EMBL" id="QRCT01000049">
    <property type="protein sequence ID" value="RDU22633.1"/>
    <property type="molecule type" value="Genomic_DNA"/>
</dbReference>
<keyword evidence="5 10" id="KW-0456">Lyase</keyword>
<dbReference type="GO" id="GO:0008614">
    <property type="term" value="P:pyridoxine metabolic process"/>
    <property type="evidence" value="ECO:0007669"/>
    <property type="project" value="TreeGrafter"/>
</dbReference>
<dbReference type="UniPathway" id="UPA00245"/>
<proteinExistence type="inferred from homology"/>
<sequence>MKIGILALQGAFWEHAGKLKELGVESFEIRKKTDLQQSYDGLILPGGESTVMGKLLKELDLFQPLYEKIKDGLPVLATCSGLILLASELSNDSNSYFATMPIKVRRNAYGRQLGSFSVSADVKNIGKVPLVFIRAPYIESVENSVEVLATVNDRIVAARYQNQLGLAFHPEITQDSSIHRYFISICKNPVPII</sequence>
<feature type="active site" description="Nucleophile" evidence="10 11">
    <location>
        <position position="79"/>
    </location>
</feature>
<evidence type="ECO:0000256" key="9">
    <source>
        <dbReference type="ARBA" id="ARBA00064749"/>
    </source>
</evidence>
<evidence type="ECO:0000256" key="7">
    <source>
        <dbReference type="ARBA" id="ARBA00049534"/>
    </source>
</evidence>
<comment type="caution">
    <text evidence="13">The sequence shown here is derived from an EMBL/GenBank/DDBJ whole genome shotgun (WGS) entry which is preliminary data.</text>
</comment>
<evidence type="ECO:0000256" key="12">
    <source>
        <dbReference type="PIRSR" id="PIRSR005639-2"/>
    </source>
</evidence>
<evidence type="ECO:0000256" key="10">
    <source>
        <dbReference type="HAMAP-Rule" id="MF_01615"/>
    </source>
</evidence>
<dbReference type="InterPro" id="IPR021196">
    <property type="entry name" value="PdxT/SNO_CS"/>
</dbReference>
<protein>
    <recommendedName>
        <fullName evidence="10">Pyridoxal 5'-phosphate synthase subunit PdxT</fullName>
        <ecNumber evidence="10">4.3.3.6</ecNumber>
    </recommendedName>
    <alternativeName>
        <fullName evidence="10">Pdx2</fullName>
    </alternativeName>
    <alternativeName>
        <fullName evidence="10">Pyridoxal 5'-phosphate synthase glutaminase subunit</fullName>
        <ecNumber evidence="10">3.5.1.2</ecNumber>
    </alternativeName>
</protein>
<keyword evidence="4 10" id="KW-0315">Glutamine amidotransferase</keyword>
<dbReference type="Pfam" id="PF01174">
    <property type="entry name" value="SNO"/>
    <property type="match status" value="1"/>
</dbReference>
<dbReference type="GO" id="GO:0042823">
    <property type="term" value="P:pyridoxal phosphate biosynthetic process"/>
    <property type="evidence" value="ECO:0007669"/>
    <property type="project" value="UniProtKB-UniRule"/>
</dbReference>
<evidence type="ECO:0000256" key="11">
    <source>
        <dbReference type="PIRSR" id="PIRSR005639-1"/>
    </source>
</evidence>
<dbReference type="FunFam" id="3.40.50.880:FF:000010">
    <property type="entry name" value="uncharacterized protein LOC100176842 isoform X2"/>
    <property type="match status" value="1"/>
</dbReference>
<dbReference type="GO" id="GO:1903600">
    <property type="term" value="C:glutaminase complex"/>
    <property type="evidence" value="ECO:0007669"/>
    <property type="project" value="TreeGrafter"/>
</dbReference>
<reference evidence="13 14" key="1">
    <citation type="submission" date="2018-07" db="EMBL/GenBank/DDBJ databases">
        <title>Anaerosacharophilus polymeroproducens gen. nov. sp. nov., an anaerobic bacterium isolated from salt field.</title>
        <authorList>
            <person name="Kim W."/>
            <person name="Yang S.-H."/>
            <person name="Oh J."/>
            <person name="Lee J.-H."/>
            <person name="Kwon K.K."/>
        </authorList>
    </citation>
    <scope>NUCLEOTIDE SEQUENCE [LARGE SCALE GENOMIC DNA]</scope>
    <source>
        <strain evidence="13 14">MCWD5</strain>
    </source>
</reference>
<evidence type="ECO:0000256" key="5">
    <source>
        <dbReference type="ARBA" id="ARBA00023239"/>
    </source>
</evidence>
<dbReference type="PROSITE" id="PS51273">
    <property type="entry name" value="GATASE_TYPE_1"/>
    <property type="match status" value="1"/>
</dbReference>
<comment type="catalytic activity">
    <reaction evidence="6 10">
        <text>aldehydo-D-ribose 5-phosphate + D-glyceraldehyde 3-phosphate + L-glutamine = pyridoxal 5'-phosphate + L-glutamate + phosphate + 3 H2O + H(+)</text>
        <dbReference type="Rhea" id="RHEA:31507"/>
        <dbReference type="ChEBI" id="CHEBI:15377"/>
        <dbReference type="ChEBI" id="CHEBI:15378"/>
        <dbReference type="ChEBI" id="CHEBI:29985"/>
        <dbReference type="ChEBI" id="CHEBI:43474"/>
        <dbReference type="ChEBI" id="CHEBI:58273"/>
        <dbReference type="ChEBI" id="CHEBI:58359"/>
        <dbReference type="ChEBI" id="CHEBI:59776"/>
        <dbReference type="ChEBI" id="CHEBI:597326"/>
        <dbReference type="EC" id="4.3.3.6"/>
    </reaction>
</comment>
<evidence type="ECO:0000256" key="8">
    <source>
        <dbReference type="ARBA" id="ARBA00054599"/>
    </source>
</evidence>
<dbReference type="GO" id="GO:0004359">
    <property type="term" value="F:glutaminase activity"/>
    <property type="evidence" value="ECO:0007669"/>
    <property type="project" value="UniProtKB-UniRule"/>
</dbReference>
<dbReference type="PROSITE" id="PS01236">
    <property type="entry name" value="PDXT_SNO_1"/>
    <property type="match status" value="1"/>
</dbReference>
<feature type="binding site" evidence="10 12">
    <location>
        <begin position="47"/>
        <end position="49"/>
    </location>
    <ligand>
        <name>L-glutamine</name>
        <dbReference type="ChEBI" id="CHEBI:58359"/>
    </ligand>
</feature>
<dbReference type="InterPro" id="IPR029062">
    <property type="entry name" value="Class_I_gatase-like"/>
</dbReference>
<dbReference type="SUPFAM" id="SSF52317">
    <property type="entry name" value="Class I glutamine amidotransferase-like"/>
    <property type="match status" value="1"/>
</dbReference>
<dbReference type="RefSeq" id="WP_115483043.1">
    <property type="nucleotide sequence ID" value="NZ_QRCT01000049.1"/>
</dbReference>
<keyword evidence="14" id="KW-1185">Reference proteome</keyword>
<gene>
    <name evidence="10" type="primary">pdxT</name>
    <name evidence="13" type="ORF">DWV06_15295</name>
</gene>
<comment type="similarity">
    <text evidence="1 10">Belongs to the glutaminase PdxT/SNO family.</text>
</comment>
<dbReference type="Gene3D" id="3.40.50.880">
    <property type="match status" value="1"/>
</dbReference>
<dbReference type="EC" id="4.3.3.6" evidence="10"/>
<evidence type="ECO:0000256" key="2">
    <source>
        <dbReference type="ARBA" id="ARBA00022801"/>
    </source>
</evidence>